<dbReference type="GO" id="GO:0009986">
    <property type="term" value="C:cell surface"/>
    <property type="evidence" value="ECO:0007669"/>
    <property type="project" value="TreeGrafter"/>
</dbReference>
<dbReference type="AlphaFoldDB" id="A0A2Y9JAI6"/>
<dbReference type="Gene3D" id="2.60.40.10">
    <property type="entry name" value="Immunoglobulins"/>
    <property type="match status" value="1"/>
</dbReference>
<keyword evidence="2 9" id="KW-0812">Transmembrane</keyword>
<name>A0A2Y9JAI6_ENHLU</name>
<dbReference type="KEGG" id="elk:111146366"/>
<dbReference type="InterPro" id="IPR033321">
    <property type="entry name" value="CD200_Ig_V_dom"/>
</dbReference>
<dbReference type="CDD" id="cd05846">
    <property type="entry name" value="IgV_1_MRC-OX-2_like"/>
    <property type="match status" value="1"/>
</dbReference>
<dbReference type="InterPro" id="IPR047164">
    <property type="entry name" value="OX2G-like"/>
</dbReference>
<dbReference type="PANTHER" id="PTHR46841">
    <property type="entry name" value="OX-2 MEMBRANE GLYCOPROTEIN"/>
    <property type="match status" value="1"/>
</dbReference>
<dbReference type="PROSITE" id="PS50835">
    <property type="entry name" value="IG_LIKE"/>
    <property type="match status" value="1"/>
</dbReference>
<keyword evidence="5 9" id="KW-0472">Membrane</keyword>
<dbReference type="InterPro" id="IPR013783">
    <property type="entry name" value="Ig-like_fold"/>
</dbReference>
<dbReference type="InterPro" id="IPR036179">
    <property type="entry name" value="Ig-like_dom_sf"/>
</dbReference>
<dbReference type="InterPro" id="IPR013106">
    <property type="entry name" value="Ig_V-set"/>
</dbReference>
<keyword evidence="7" id="KW-0325">Glycoprotein</keyword>
<keyword evidence="6" id="KW-1015">Disulfide bond</keyword>
<dbReference type="InterPro" id="IPR003599">
    <property type="entry name" value="Ig_sub"/>
</dbReference>
<protein>
    <submittedName>
        <fullName evidence="12">Uncharacterized protein LOC111146366</fullName>
    </submittedName>
</protein>
<dbReference type="GO" id="GO:0098632">
    <property type="term" value="F:cell-cell adhesion mediator activity"/>
    <property type="evidence" value="ECO:0007669"/>
    <property type="project" value="InterPro"/>
</dbReference>
<dbReference type="SMART" id="SM00406">
    <property type="entry name" value="IGv"/>
    <property type="match status" value="1"/>
</dbReference>
<dbReference type="RefSeq" id="XP_022357606.1">
    <property type="nucleotide sequence ID" value="XM_022501898.1"/>
</dbReference>
<evidence type="ECO:0000256" key="1">
    <source>
        <dbReference type="ARBA" id="ARBA00004167"/>
    </source>
</evidence>
<evidence type="ECO:0000256" key="7">
    <source>
        <dbReference type="ARBA" id="ARBA00023180"/>
    </source>
</evidence>
<gene>
    <name evidence="12" type="primary">LOC111146366</name>
</gene>
<dbReference type="SUPFAM" id="SSF48726">
    <property type="entry name" value="Immunoglobulin"/>
    <property type="match status" value="1"/>
</dbReference>
<keyword evidence="4 9" id="KW-1133">Transmembrane helix</keyword>
<keyword evidence="11" id="KW-1185">Reference proteome</keyword>
<dbReference type="GO" id="GO:0016020">
    <property type="term" value="C:membrane"/>
    <property type="evidence" value="ECO:0007669"/>
    <property type="project" value="UniProtKB-SubCell"/>
</dbReference>
<evidence type="ECO:0000256" key="3">
    <source>
        <dbReference type="ARBA" id="ARBA00022729"/>
    </source>
</evidence>
<keyword evidence="3" id="KW-0732">Signal</keyword>
<dbReference type="GeneID" id="111146366"/>
<dbReference type="GO" id="GO:0043025">
    <property type="term" value="C:neuronal cell body"/>
    <property type="evidence" value="ECO:0007669"/>
    <property type="project" value="TreeGrafter"/>
</dbReference>
<keyword evidence="8" id="KW-0393">Immunoglobulin domain</keyword>
<dbReference type="GO" id="GO:0050776">
    <property type="term" value="P:regulation of immune response"/>
    <property type="evidence" value="ECO:0007669"/>
    <property type="project" value="InterPro"/>
</dbReference>
<dbReference type="OrthoDB" id="9422141at2759"/>
<feature type="domain" description="Ig-like" evidence="10">
    <location>
        <begin position="42"/>
        <end position="133"/>
    </location>
</feature>
<proteinExistence type="predicted"/>
<evidence type="ECO:0000313" key="12">
    <source>
        <dbReference type="RefSeq" id="XP_022357606.1"/>
    </source>
</evidence>
<evidence type="ECO:0000313" key="11">
    <source>
        <dbReference type="Proteomes" id="UP000248482"/>
    </source>
</evidence>
<dbReference type="SMART" id="SM00409">
    <property type="entry name" value="IG"/>
    <property type="match status" value="1"/>
</dbReference>
<comment type="subcellular location">
    <subcellularLocation>
        <location evidence="1">Membrane</location>
        <topology evidence="1">Single-pass membrane protein</topology>
    </subcellularLocation>
</comment>
<evidence type="ECO:0000256" key="6">
    <source>
        <dbReference type="ARBA" id="ARBA00023157"/>
    </source>
</evidence>
<accession>A0A2Y9JAI6</accession>
<sequence>MRSENALETTPQLSQPDVESLINEVFPVYRHDISDNKIQGSPHRIKYKNNETAVFGENVTIFCNLTTPADIVQITWQKIQGSLPQNIGTYSSVYGETILPPYRDRLHCEVIEPNSSFITIREVTFEDEACYKCLFNVFPHGSHGGQICLTIIALSGLKTELQSNLDSEDFLRFIYSAVGKPVPQISLFPSQVLINPPEEYLAQNPNGTVTITKMCTISLEAVRSLGLQYLTVHMDHPLRNEEKIVPLSVKQECTSHSPYTWLRIIGLPILLLCFLSIVIYLIWRKKKSENALETTPQLSQPDVESLINEVFPIKPHQFSKLLELSPADFQSQMLVLQDYRAPVSRSGRKSRGHKRRLHLPAIAVKPSQEGQGPPISSAYTFIPSLFADRTCAQKELNWDREQ</sequence>
<evidence type="ECO:0000259" key="10">
    <source>
        <dbReference type="PROSITE" id="PS50835"/>
    </source>
</evidence>
<evidence type="ECO:0000256" key="2">
    <source>
        <dbReference type="ARBA" id="ARBA00022692"/>
    </source>
</evidence>
<dbReference type="Pfam" id="PF07686">
    <property type="entry name" value="V-set"/>
    <property type="match status" value="1"/>
</dbReference>
<evidence type="ECO:0000256" key="8">
    <source>
        <dbReference type="ARBA" id="ARBA00023319"/>
    </source>
</evidence>
<dbReference type="GO" id="GO:0150079">
    <property type="term" value="P:negative regulation of neuroinflammatory response"/>
    <property type="evidence" value="ECO:0007669"/>
    <property type="project" value="TreeGrafter"/>
</dbReference>
<reference evidence="12" key="1">
    <citation type="submission" date="2025-08" db="UniProtKB">
        <authorList>
            <consortium name="RefSeq"/>
        </authorList>
    </citation>
    <scope>IDENTIFICATION</scope>
    <source>
        <tissue evidence="12">Blood</tissue>
    </source>
</reference>
<evidence type="ECO:0000256" key="9">
    <source>
        <dbReference type="SAM" id="Phobius"/>
    </source>
</evidence>
<dbReference type="InterPro" id="IPR007110">
    <property type="entry name" value="Ig-like_dom"/>
</dbReference>
<dbReference type="Proteomes" id="UP000248482">
    <property type="component" value="Unplaced"/>
</dbReference>
<dbReference type="GO" id="GO:0043031">
    <property type="term" value="P:negative regulation of macrophage activation"/>
    <property type="evidence" value="ECO:0007669"/>
    <property type="project" value="InterPro"/>
</dbReference>
<feature type="transmembrane region" description="Helical" evidence="9">
    <location>
        <begin position="261"/>
        <end position="283"/>
    </location>
</feature>
<evidence type="ECO:0000256" key="5">
    <source>
        <dbReference type="ARBA" id="ARBA00023136"/>
    </source>
</evidence>
<dbReference type="GO" id="GO:0034113">
    <property type="term" value="P:heterotypic cell-cell adhesion"/>
    <property type="evidence" value="ECO:0007669"/>
    <property type="project" value="TreeGrafter"/>
</dbReference>
<dbReference type="GO" id="GO:0030424">
    <property type="term" value="C:axon"/>
    <property type="evidence" value="ECO:0007669"/>
    <property type="project" value="TreeGrafter"/>
</dbReference>
<organism evidence="11 12">
    <name type="scientific">Enhydra lutris kenyoni</name>
    <name type="common">northern sea otter</name>
    <dbReference type="NCBI Taxonomy" id="391180"/>
    <lineage>
        <taxon>Eukaryota</taxon>
        <taxon>Metazoa</taxon>
        <taxon>Chordata</taxon>
        <taxon>Craniata</taxon>
        <taxon>Vertebrata</taxon>
        <taxon>Euteleostomi</taxon>
        <taxon>Mammalia</taxon>
        <taxon>Eutheria</taxon>
        <taxon>Laurasiatheria</taxon>
        <taxon>Carnivora</taxon>
        <taxon>Caniformia</taxon>
        <taxon>Musteloidea</taxon>
        <taxon>Mustelidae</taxon>
        <taxon>Lutrinae</taxon>
        <taxon>Enhydra</taxon>
    </lineage>
</organism>
<dbReference type="PANTHER" id="PTHR46841:SF10">
    <property type="entry name" value="CD200 MOLECULE LIKE 1-RELATED"/>
    <property type="match status" value="1"/>
</dbReference>
<evidence type="ECO:0000256" key="4">
    <source>
        <dbReference type="ARBA" id="ARBA00022989"/>
    </source>
</evidence>